<keyword evidence="11" id="KW-0472">Membrane</keyword>
<evidence type="ECO:0000256" key="2">
    <source>
        <dbReference type="ARBA" id="ARBA00011902"/>
    </source>
</evidence>
<dbReference type="GO" id="GO:0005524">
    <property type="term" value="F:ATP binding"/>
    <property type="evidence" value="ECO:0007669"/>
    <property type="project" value="UniProtKB-KW"/>
</dbReference>
<evidence type="ECO:0000313" key="17">
    <source>
        <dbReference type="EMBL" id="EAY09826.1"/>
    </source>
</evidence>
<keyword evidence="18" id="KW-1185">Reference proteome</keyword>
<protein>
    <recommendedName>
        <fullName evidence="2">receptor protein-tyrosine kinase</fullName>
        <ecNumber evidence="2">2.7.10.1</ecNumber>
    </recommendedName>
</protein>
<evidence type="ECO:0000256" key="8">
    <source>
        <dbReference type="ARBA" id="ARBA00022777"/>
    </source>
</evidence>
<evidence type="ECO:0000256" key="5">
    <source>
        <dbReference type="ARBA" id="ARBA00022692"/>
    </source>
</evidence>
<keyword evidence="4" id="KW-0808">Transferase</keyword>
<keyword evidence="5" id="KW-0812">Transmembrane</keyword>
<dbReference type="VEuPathDB" id="TrichDB:TVAG_259070"/>
<dbReference type="EC" id="2.7.10.1" evidence="2"/>
<dbReference type="GO" id="GO:0004714">
    <property type="term" value="F:transmembrane receptor protein tyrosine kinase activity"/>
    <property type="evidence" value="ECO:0007669"/>
    <property type="project" value="UniProtKB-EC"/>
</dbReference>
<dbReference type="InParanoid" id="A2EBV8"/>
<evidence type="ECO:0000259" key="16">
    <source>
        <dbReference type="Pfam" id="PF12810"/>
    </source>
</evidence>
<feature type="domain" description="ALK/LTK-like glycine-rich" evidence="16">
    <location>
        <begin position="40"/>
        <end position="341"/>
    </location>
</feature>
<keyword evidence="3" id="KW-1003">Cell membrane</keyword>
<evidence type="ECO:0000256" key="4">
    <source>
        <dbReference type="ARBA" id="ARBA00022679"/>
    </source>
</evidence>
<dbReference type="AlphaFoldDB" id="A2EBV8"/>
<evidence type="ECO:0000256" key="15">
    <source>
        <dbReference type="ARBA" id="ARBA00023180"/>
    </source>
</evidence>
<evidence type="ECO:0000256" key="3">
    <source>
        <dbReference type="ARBA" id="ARBA00022475"/>
    </source>
</evidence>
<sequence>MNPPELENKSIDGAAPNVTNQGKKYIFDYPCNSSYVCTDYIIRLSPGTYKFDLYGASGGSARNKVSSYRDGNKNCIPSKIVSLLGGNTDCFNSNSLGGAGGYLSAKITLKQHLTAYATIGGRGIFGKKSDASATEWCFKKENMQPGGYGGGGSSSNHYLGTGSGGGQTAVKFLENDLWHRVLVSGAGGGCDDSNSDDGSGGAGGDLIAQGWFNDGVLISTLLANSTFGFSFGQGEAARFGQANNSDAIRMSNNADIGGAGGGWFGGFSGQYGTAGAGGGSSFALTKGAIIPKGNISAYNEFYNFIDSKPYAFDLNSEYLFDEVIHMSGIWEGNGRLIITIINNGILLSCICRQSFNLNLYLFLVIFSAV</sequence>
<evidence type="ECO:0000256" key="7">
    <source>
        <dbReference type="ARBA" id="ARBA00022741"/>
    </source>
</evidence>
<evidence type="ECO:0000256" key="6">
    <source>
        <dbReference type="ARBA" id="ARBA00022729"/>
    </source>
</evidence>
<reference evidence="17" key="2">
    <citation type="journal article" date="2007" name="Science">
        <title>Draft genome sequence of the sexually transmitted pathogen Trichomonas vaginalis.</title>
        <authorList>
            <person name="Carlton J.M."/>
            <person name="Hirt R.P."/>
            <person name="Silva J.C."/>
            <person name="Delcher A.L."/>
            <person name="Schatz M."/>
            <person name="Zhao Q."/>
            <person name="Wortman J.R."/>
            <person name="Bidwell S.L."/>
            <person name="Alsmark U.C.M."/>
            <person name="Besteiro S."/>
            <person name="Sicheritz-Ponten T."/>
            <person name="Noel C.J."/>
            <person name="Dacks J.B."/>
            <person name="Foster P.G."/>
            <person name="Simillion C."/>
            <person name="Van de Peer Y."/>
            <person name="Miranda-Saavedra D."/>
            <person name="Barton G.J."/>
            <person name="Westrop G.D."/>
            <person name="Mueller S."/>
            <person name="Dessi D."/>
            <person name="Fiori P.L."/>
            <person name="Ren Q."/>
            <person name="Paulsen I."/>
            <person name="Zhang H."/>
            <person name="Bastida-Corcuera F.D."/>
            <person name="Simoes-Barbosa A."/>
            <person name="Brown M.T."/>
            <person name="Hayes R.D."/>
            <person name="Mukherjee M."/>
            <person name="Okumura C.Y."/>
            <person name="Schneider R."/>
            <person name="Smith A.J."/>
            <person name="Vanacova S."/>
            <person name="Villalvazo M."/>
            <person name="Haas B.J."/>
            <person name="Pertea M."/>
            <person name="Feldblyum T.V."/>
            <person name="Utterback T.R."/>
            <person name="Shu C.L."/>
            <person name="Osoegawa K."/>
            <person name="de Jong P.J."/>
            <person name="Hrdy I."/>
            <person name="Horvathova L."/>
            <person name="Zubacova Z."/>
            <person name="Dolezal P."/>
            <person name="Malik S.B."/>
            <person name="Logsdon J.M. Jr."/>
            <person name="Henze K."/>
            <person name="Gupta A."/>
            <person name="Wang C.C."/>
            <person name="Dunne R.L."/>
            <person name="Upcroft J.A."/>
            <person name="Upcroft P."/>
            <person name="White O."/>
            <person name="Salzberg S.L."/>
            <person name="Tang P."/>
            <person name="Chiu C.-H."/>
            <person name="Lee Y.-S."/>
            <person name="Embley T.M."/>
            <person name="Coombs G.H."/>
            <person name="Mottram J.C."/>
            <person name="Tachezy J."/>
            <person name="Fraser-Liggett C.M."/>
            <person name="Johnson P.J."/>
        </authorList>
    </citation>
    <scope>NUCLEOTIDE SEQUENCE [LARGE SCALE GENOMIC DNA]</scope>
    <source>
        <strain evidence="17">G3</strain>
    </source>
</reference>
<evidence type="ECO:0000256" key="14">
    <source>
        <dbReference type="ARBA" id="ARBA00023170"/>
    </source>
</evidence>
<gene>
    <name evidence="17" type="ORF">TVAG_259070</name>
</gene>
<dbReference type="GO" id="GO:0005886">
    <property type="term" value="C:plasma membrane"/>
    <property type="evidence" value="ECO:0007669"/>
    <property type="project" value="UniProtKB-SubCell"/>
</dbReference>
<evidence type="ECO:0000256" key="1">
    <source>
        <dbReference type="ARBA" id="ARBA00004251"/>
    </source>
</evidence>
<proteinExistence type="predicted"/>
<keyword evidence="10" id="KW-1133">Transmembrane helix</keyword>
<keyword evidence="15" id="KW-0325">Glycoprotein</keyword>
<keyword evidence="6" id="KW-0732">Signal</keyword>
<comment type="subcellular location">
    <subcellularLocation>
        <location evidence="1">Cell membrane</location>
        <topology evidence="1">Single-pass type I membrane protein</topology>
    </subcellularLocation>
</comment>
<keyword evidence="8" id="KW-0418">Kinase</keyword>
<evidence type="ECO:0000256" key="10">
    <source>
        <dbReference type="ARBA" id="ARBA00022989"/>
    </source>
</evidence>
<name>A2EBV8_TRIV3</name>
<keyword evidence="13" id="KW-1015">Disulfide bond</keyword>
<dbReference type="RefSeq" id="XP_001322049.1">
    <property type="nucleotide sequence ID" value="XM_001322014.1"/>
</dbReference>
<evidence type="ECO:0000256" key="13">
    <source>
        <dbReference type="ARBA" id="ARBA00023157"/>
    </source>
</evidence>
<evidence type="ECO:0000256" key="11">
    <source>
        <dbReference type="ARBA" id="ARBA00023136"/>
    </source>
</evidence>
<evidence type="ECO:0000256" key="9">
    <source>
        <dbReference type="ARBA" id="ARBA00022840"/>
    </source>
</evidence>
<keyword evidence="14" id="KW-0675">Receptor</keyword>
<evidence type="ECO:0000313" key="18">
    <source>
        <dbReference type="Proteomes" id="UP000001542"/>
    </source>
</evidence>
<keyword evidence="9" id="KW-0067">ATP-binding</keyword>
<dbReference type="VEuPathDB" id="TrichDB:TVAGG3_0652830"/>
<dbReference type="Proteomes" id="UP000001542">
    <property type="component" value="Unassembled WGS sequence"/>
</dbReference>
<keyword evidence="12" id="KW-0829">Tyrosine-protein kinase</keyword>
<dbReference type="InterPro" id="IPR055163">
    <property type="entry name" value="ALK/LTK-like_GRD"/>
</dbReference>
<dbReference type="EMBL" id="DS113349">
    <property type="protein sequence ID" value="EAY09826.1"/>
    <property type="molecule type" value="Genomic_DNA"/>
</dbReference>
<accession>A2EBV8</accession>
<organism evidence="17 18">
    <name type="scientific">Trichomonas vaginalis (strain ATCC PRA-98 / G3)</name>
    <dbReference type="NCBI Taxonomy" id="412133"/>
    <lineage>
        <taxon>Eukaryota</taxon>
        <taxon>Metamonada</taxon>
        <taxon>Parabasalia</taxon>
        <taxon>Trichomonadida</taxon>
        <taxon>Trichomonadidae</taxon>
        <taxon>Trichomonas</taxon>
    </lineage>
</organism>
<dbReference type="Pfam" id="PF12810">
    <property type="entry name" value="ALK_LTK_GRD"/>
    <property type="match status" value="1"/>
</dbReference>
<keyword evidence="7" id="KW-0547">Nucleotide-binding</keyword>
<evidence type="ECO:0000256" key="12">
    <source>
        <dbReference type="ARBA" id="ARBA00023137"/>
    </source>
</evidence>
<reference evidence="17" key="1">
    <citation type="submission" date="2006-10" db="EMBL/GenBank/DDBJ databases">
        <authorList>
            <person name="Amadeo P."/>
            <person name="Zhao Q."/>
            <person name="Wortman J."/>
            <person name="Fraser-Liggett C."/>
            <person name="Carlton J."/>
        </authorList>
    </citation>
    <scope>NUCLEOTIDE SEQUENCE</scope>
    <source>
        <strain evidence="17">G3</strain>
    </source>
</reference>
<dbReference type="KEGG" id="tva:4767765"/>